<gene>
    <name evidence="2" type="ORF">H8E29_06290</name>
</gene>
<dbReference type="Pfam" id="PF13518">
    <property type="entry name" value="HTH_28"/>
    <property type="match status" value="1"/>
</dbReference>
<evidence type="ECO:0000313" key="3">
    <source>
        <dbReference type="Proteomes" id="UP000614469"/>
    </source>
</evidence>
<dbReference type="InterPro" id="IPR055247">
    <property type="entry name" value="InsJ-like_HTH"/>
</dbReference>
<sequence>MSKKELSRVEVMERIKAKKMTQKNASEALGLSVRHVRRLWKNYQAEGAVGLVSKRRGIIQPGARSFFLRIDKTKIAICITTTKRPGALPAKVGRNAIVN</sequence>
<proteinExistence type="predicted"/>
<dbReference type="EMBL" id="JACNJN010000082">
    <property type="protein sequence ID" value="MBC8334853.1"/>
    <property type="molecule type" value="Genomic_DNA"/>
</dbReference>
<dbReference type="AlphaFoldDB" id="A0A8J6NG14"/>
<name>A0A8J6NG14_9CHLR</name>
<comment type="caution">
    <text evidence="2">The sequence shown here is derived from an EMBL/GenBank/DDBJ whole genome shotgun (WGS) entry which is preliminary data.</text>
</comment>
<accession>A0A8J6NG14</accession>
<evidence type="ECO:0000259" key="1">
    <source>
        <dbReference type="Pfam" id="PF13518"/>
    </source>
</evidence>
<dbReference type="SUPFAM" id="SSF46689">
    <property type="entry name" value="Homeodomain-like"/>
    <property type="match status" value="1"/>
</dbReference>
<protein>
    <submittedName>
        <fullName evidence="2">Helix-turn-helix domain-containing protein</fullName>
    </submittedName>
</protein>
<dbReference type="InterPro" id="IPR009057">
    <property type="entry name" value="Homeodomain-like_sf"/>
</dbReference>
<reference evidence="2 3" key="1">
    <citation type="submission" date="2020-08" db="EMBL/GenBank/DDBJ databases">
        <title>Bridging the membrane lipid divide: bacteria of the FCB group superphylum have the potential to synthesize archaeal ether lipids.</title>
        <authorList>
            <person name="Villanueva L."/>
            <person name="Von Meijenfeldt F.A.B."/>
            <person name="Westbye A.B."/>
            <person name="Yadav S."/>
            <person name="Hopmans E.C."/>
            <person name="Dutilh B.E."/>
            <person name="Sinninghe Damste J.S."/>
        </authorList>
    </citation>
    <scope>NUCLEOTIDE SEQUENCE [LARGE SCALE GENOMIC DNA]</scope>
    <source>
        <strain evidence="2">NIOZ-UU36</strain>
    </source>
</reference>
<dbReference type="Proteomes" id="UP000614469">
    <property type="component" value="Unassembled WGS sequence"/>
</dbReference>
<evidence type="ECO:0000313" key="2">
    <source>
        <dbReference type="EMBL" id="MBC8334853.1"/>
    </source>
</evidence>
<organism evidence="2 3">
    <name type="scientific">Candidatus Desulfolinea nitratireducens</name>
    <dbReference type="NCBI Taxonomy" id="2841698"/>
    <lineage>
        <taxon>Bacteria</taxon>
        <taxon>Bacillati</taxon>
        <taxon>Chloroflexota</taxon>
        <taxon>Anaerolineae</taxon>
        <taxon>Anaerolineales</taxon>
        <taxon>Anaerolineales incertae sedis</taxon>
        <taxon>Candidatus Desulfolinea</taxon>
    </lineage>
</organism>
<feature type="domain" description="Insertion element IS150 protein InsJ-like helix-turn-helix" evidence="1">
    <location>
        <begin position="8"/>
        <end position="57"/>
    </location>
</feature>